<dbReference type="RefSeq" id="WP_089405500.1">
    <property type="nucleotide sequence ID" value="NZ_FZOH01000008.1"/>
</dbReference>
<name>A0A239HHW4_9ACTN</name>
<keyword evidence="10" id="KW-0406">Ion transport</keyword>
<keyword evidence="6 10" id="KW-0407">Ion channel</keyword>
<organism evidence="11 12">
    <name type="scientific">Geodermatophilus saharensis</name>
    <dbReference type="NCBI Taxonomy" id="1137994"/>
    <lineage>
        <taxon>Bacteria</taxon>
        <taxon>Bacillati</taxon>
        <taxon>Actinomycetota</taxon>
        <taxon>Actinomycetes</taxon>
        <taxon>Geodermatophilales</taxon>
        <taxon>Geodermatophilaceae</taxon>
        <taxon>Geodermatophilus</taxon>
    </lineage>
</organism>
<feature type="binding site" evidence="10">
    <location>
        <position position="72"/>
    </location>
    <ligand>
        <name>Na(+)</name>
        <dbReference type="ChEBI" id="CHEBI:29101"/>
        <note>structural</note>
    </ligand>
</feature>
<feature type="transmembrane region" description="Helical" evidence="10">
    <location>
        <begin position="94"/>
        <end position="115"/>
    </location>
</feature>
<proteinExistence type="inferred from homology"/>
<dbReference type="AlphaFoldDB" id="A0A239HHW4"/>
<keyword evidence="3 10" id="KW-0812">Transmembrane</keyword>
<evidence type="ECO:0000256" key="7">
    <source>
        <dbReference type="ARBA" id="ARBA00035120"/>
    </source>
</evidence>
<evidence type="ECO:0000256" key="2">
    <source>
        <dbReference type="ARBA" id="ARBA00022475"/>
    </source>
</evidence>
<evidence type="ECO:0000313" key="12">
    <source>
        <dbReference type="Proteomes" id="UP000198386"/>
    </source>
</evidence>
<sequence length="124" mass="11922">MTPLLVVVGALVGAPLRLLATRLAARSGHDPARGTLAVNVAGGAVLGVLLGLGGVPGWVLALVGTGFCGSLTTFSTLGADVVRLVEERTLGRAVGYLAATLVLGLGAAAAGWLLAGGAAATPAG</sequence>
<evidence type="ECO:0000256" key="8">
    <source>
        <dbReference type="ARBA" id="ARBA00035585"/>
    </source>
</evidence>
<evidence type="ECO:0000256" key="1">
    <source>
        <dbReference type="ARBA" id="ARBA00004651"/>
    </source>
</evidence>
<dbReference type="GO" id="GO:0005886">
    <property type="term" value="C:plasma membrane"/>
    <property type="evidence" value="ECO:0007669"/>
    <property type="project" value="UniProtKB-SubCell"/>
</dbReference>
<dbReference type="EMBL" id="FZOH01000008">
    <property type="protein sequence ID" value="SNS80721.1"/>
    <property type="molecule type" value="Genomic_DNA"/>
</dbReference>
<evidence type="ECO:0000256" key="9">
    <source>
        <dbReference type="ARBA" id="ARBA00049940"/>
    </source>
</evidence>
<evidence type="ECO:0000256" key="4">
    <source>
        <dbReference type="ARBA" id="ARBA00022989"/>
    </source>
</evidence>
<keyword evidence="4 10" id="KW-1133">Transmembrane helix</keyword>
<keyword evidence="5 10" id="KW-0472">Membrane</keyword>
<dbReference type="GO" id="GO:0062054">
    <property type="term" value="F:fluoride channel activity"/>
    <property type="evidence" value="ECO:0007669"/>
    <property type="project" value="UniProtKB-UniRule"/>
</dbReference>
<comment type="similarity">
    <text evidence="7 10">Belongs to the fluoride channel Fluc/FEX (TC 1.A.43) family.</text>
</comment>
<feature type="transmembrane region" description="Helical" evidence="10">
    <location>
        <begin position="36"/>
        <end position="52"/>
    </location>
</feature>
<keyword evidence="10" id="KW-0479">Metal-binding</keyword>
<dbReference type="InterPro" id="IPR003691">
    <property type="entry name" value="FluC"/>
</dbReference>
<evidence type="ECO:0000256" key="10">
    <source>
        <dbReference type="HAMAP-Rule" id="MF_00454"/>
    </source>
</evidence>
<keyword evidence="12" id="KW-1185">Reference proteome</keyword>
<dbReference type="PANTHER" id="PTHR28259">
    <property type="entry name" value="FLUORIDE EXPORT PROTEIN 1-RELATED"/>
    <property type="match status" value="1"/>
</dbReference>
<dbReference type="HAMAP" id="MF_00454">
    <property type="entry name" value="FluC"/>
    <property type="match status" value="1"/>
</dbReference>
<evidence type="ECO:0000313" key="11">
    <source>
        <dbReference type="EMBL" id="SNS80721.1"/>
    </source>
</evidence>
<evidence type="ECO:0000256" key="5">
    <source>
        <dbReference type="ARBA" id="ARBA00023136"/>
    </source>
</evidence>
<comment type="catalytic activity">
    <reaction evidence="8">
        <text>fluoride(in) = fluoride(out)</text>
        <dbReference type="Rhea" id="RHEA:76159"/>
        <dbReference type="ChEBI" id="CHEBI:17051"/>
    </reaction>
    <physiologicalReaction direction="left-to-right" evidence="8">
        <dbReference type="Rhea" id="RHEA:76160"/>
    </physiologicalReaction>
</comment>
<dbReference type="GO" id="GO:0046872">
    <property type="term" value="F:metal ion binding"/>
    <property type="evidence" value="ECO:0007669"/>
    <property type="project" value="UniProtKB-KW"/>
</dbReference>
<evidence type="ECO:0000256" key="6">
    <source>
        <dbReference type="ARBA" id="ARBA00023303"/>
    </source>
</evidence>
<protein>
    <recommendedName>
        <fullName evidence="10">Fluoride-specific ion channel FluC</fullName>
    </recommendedName>
</protein>
<keyword evidence="10" id="KW-0915">Sodium</keyword>
<gene>
    <name evidence="10" type="primary">fluC</name>
    <name evidence="10" type="synonym">crcB</name>
    <name evidence="11" type="ORF">SAMN04488107_3874</name>
</gene>
<dbReference type="PANTHER" id="PTHR28259:SF1">
    <property type="entry name" value="FLUORIDE EXPORT PROTEIN 1-RELATED"/>
    <property type="match status" value="1"/>
</dbReference>
<accession>A0A239HHW4</accession>
<feature type="binding site" evidence="10">
    <location>
        <position position="69"/>
    </location>
    <ligand>
        <name>Na(+)</name>
        <dbReference type="ChEBI" id="CHEBI:29101"/>
        <note>structural</note>
    </ligand>
</feature>
<evidence type="ECO:0000256" key="3">
    <source>
        <dbReference type="ARBA" id="ARBA00022692"/>
    </source>
</evidence>
<comment type="function">
    <text evidence="9 10">Fluoride-specific ion channel. Important for reducing fluoride concentration in the cell, thus reducing its toxicity.</text>
</comment>
<keyword evidence="2 10" id="KW-1003">Cell membrane</keyword>
<reference evidence="12" key="1">
    <citation type="submission" date="2017-06" db="EMBL/GenBank/DDBJ databases">
        <authorList>
            <person name="Varghese N."/>
            <person name="Submissions S."/>
        </authorList>
    </citation>
    <scope>NUCLEOTIDE SEQUENCE [LARGE SCALE GENOMIC DNA]</scope>
    <source>
        <strain evidence="12">DSM 45423</strain>
    </source>
</reference>
<dbReference type="Pfam" id="PF02537">
    <property type="entry name" value="CRCB"/>
    <property type="match status" value="1"/>
</dbReference>
<feature type="transmembrane region" description="Helical" evidence="10">
    <location>
        <begin position="6"/>
        <end position="24"/>
    </location>
</feature>
<feature type="transmembrane region" description="Helical" evidence="10">
    <location>
        <begin position="58"/>
        <end position="82"/>
    </location>
</feature>
<keyword evidence="10" id="KW-0813">Transport</keyword>
<comment type="subcellular location">
    <subcellularLocation>
        <location evidence="1 10">Cell membrane</location>
        <topology evidence="1 10">Multi-pass membrane protein</topology>
    </subcellularLocation>
</comment>
<dbReference type="Proteomes" id="UP000198386">
    <property type="component" value="Unassembled WGS sequence"/>
</dbReference>
<dbReference type="GO" id="GO:0140114">
    <property type="term" value="P:cellular detoxification of fluoride"/>
    <property type="evidence" value="ECO:0007669"/>
    <property type="project" value="UniProtKB-UniRule"/>
</dbReference>
<comment type="activity regulation">
    <text evidence="10">Na(+) is not transported, but it plays an essential structural role and its presence is essential for fluoride channel function.</text>
</comment>